<dbReference type="EMBL" id="NAJQ01000020">
    <property type="protein sequence ID" value="TKA82955.1"/>
    <property type="molecule type" value="Genomic_DNA"/>
</dbReference>
<keyword evidence="3" id="KW-1185">Reference proteome</keyword>
<dbReference type="InterPro" id="IPR002347">
    <property type="entry name" value="SDR_fam"/>
</dbReference>
<feature type="region of interest" description="Disordered" evidence="1">
    <location>
        <begin position="244"/>
        <end position="276"/>
    </location>
</feature>
<protein>
    <recommendedName>
        <fullName evidence="4">NAD(P)-binding protein</fullName>
    </recommendedName>
</protein>
<dbReference type="Gene3D" id="3.40.50.720">
    <property type="entry name" value="NAD(P)-binding Rossmann-like Domain"/>
    <property type="match status" value="1"/>
</dbReference>
<sequence>MPTQTVLISGAANGLGAAFLEAYRKRPDTHIIAIDKSPIPGEYDNVQTFPVDITNETSINDLAKRITDQPLDLIIHSAGIRGLVPHLEASLHGDLDACESLAAMDLATLTQAFHLNAAGTFLLFRALLPNLRLAPDPKVIVMSSRMGSLANNATGNRAAGAAYAYRASKAALNAIVRSFVVDVPGVTWVLCHPGRVETKLVKWREEGAIGAEESVEGLVPLIAGWGREDSGGFYDRFGEVIPWAEPAQEDGDEDEDEDNEKLRGAREQNSRSEIKHEMVSVVEELPRYNNRLASPQDVKA</sequence>
<dbReference type="Proteomes" id="UP000309340">
    <property type="component" value="Unassembled WGS sequence"/>
</dbReference>
<accession>A0A4U0Y5S9</accession>
<feature type="compositionally biased region" description="Basic and acidic residues" evidence="1">
    <location>
        <begin position="260"/>
        <end position="276"/>
    </location>
</feature>
<evidence type="ECO:0000256" key="1">
    <source>
        <dbReference type="SAM" id="MobiDB-lite"/>
    </source>
</evidence>
<evidence type="ECO:0000313" key="2">
    <source>
        <dbReference type="EMBL" id="TKA82955.1"/>
    </source>
</evidence>
<dbReference type="SUPFAM" id="SSF51735">
    <property type="entry name" value="NAD(P)-binding Rossmann-fold domains"/>
    <property type="match status" value="1"/>
</dbReference>
<dbReference type="PRINTS" id="PR00081">
    <property type="entry name" value="GDHRDH"/>
</dbReference>
<comment type="caution">
    <text evidence="2">The sequence shown here is derived from an EMBL/GenBank/DDBJ whole genome shotgun (WGS) entry which is preliminary data.</text>
</comment>
<dbReference type="InterPro" id="IPR036291">
    <property type="entry name" value="NAD(P)-bd_dom_sf"/>
</dbReference>
<dbReference type="Pfam" id="PF00106">
    <property type="entry name" value="adh_short"/>
    <property type="match status" value="1"/>
</dbReference>
<organism evidence="2 3">
    <name type="scientific">Friedmanniomyces simplex</name>
    <dbReference type="NCBI Taxonomy" id="329884"/>
    <lineage>
        <taxon>Eukaryota</taxon>
        <taxon>Fungi</taxon>
        <taxon>Dikarya</taxon>
        <taxon>Ascomycota</taxon>
        <taxon>Pezizomycotina</taxon>
        <taxon>Dothideomycetes</taxon>
        <taxon>Dothideomycetidae</taxon>
        <taxon>Mycosphaerellales</taxon>
        <taxon>Teratosphaeriaceae</taxon>
        <taxon>Friedmanniomyces</taxon>
    </lineage>
</organism>
<evidence type="ECO:0000313" key="3">
    <source>
        <dbReference type="Proteomes" id="UP000309340"/>
    </source>
</evidence>
<dbReference type="PANTHER" id="PTHR45458:SF1">
    <property type="entry name" value="SHORT CHAIN DEHYDROGENASE"/>
    <property type="match status" value="1"/>
</dbReference>
<gene>
    <name evidence="2" type="ORF">B0A55_01548</name>
</gene>
<dbReference type="AlphaFoldDB" id="A0A4U0Y5S9"/>
<feature type="compositionally biased region" description="Acidic residues" evidence="1">
    <location>
        <begin position="247"/>
        <end position="259"/>
    </location>
</feature>
<reference evidence="2 3" key="1">
    <citation type="submission" date="2017-03" db="EMBL/GenBank/DDBJ databases">
        <title>Genomes of endolithic fungi from Antarctica.</title>
        <authorList>
            <person name="Coleine C."/>
            <person name="Masonjones S."/>
            <person name="Stajich J.E."/>
        </authorList>
    </citation>
    <scope>NUCLEOTIDE SEQUENCE [LARGE SCALE GENOMIC DNA]</scope>
    <source>
        <strain evidence="2 3">CCFEE 5184</strain>
    </source>
</reference>
<dbReference type="InterPro" id="IPR052184">
    <property type="entry name" value="SDR_enzymes"/>
</dbReference>
<proteinExistence type="predicted"/>
<evidence type="ECO:0008006" key="4">
    <source>
        <dbReference type="Google" id="ProtNLM"/>
    </source>
</evidence>
<dbReference type="OrthoDB" id="5296at2759"/>
<name>A0A4U0Y5S9_9PEZI</name>
<dbReference type="GO" id="GO:0016616">
    <property type="term" value="F:oxidoreductase activity, acting on the CH-OH group of donors, NAD or NADP as acceptor"/>
    <property type="evidence" value="ECO:0007669"/>
    <property type="project" value="TreeGrafter"/>
</dbReference>
<dbReference type="PANTHER" id="PTHR45458">
    <property type="entry name" value="SHORT-CHAIN DEHYDROGENASE/REDUCTASE SDR"/>
    <property type="match status" value="1"/>
</dbReference>